<accession>A0A7Y9RTM8</accession>
<evidence type="ECO:0000259" key="2">
    <source>
        <dbReference type="Pfam" id="PF01551"/>
    </source>
</evidence>
<dbReference type="InterPro" id="IPR011055">
    <property type="entry name" value="Dup_hybrid_motif"/>
</dbReference>
<dbReference type="Proteomes" id="UP000544110">
    <property type="component" value="Unassembled WGS sequence"/>
</dbReference>
<proteinExistence type="predicted"/>
<organism evidence="3 4">
    <name type="scientific">Nocardioides perillae</name>
    <dbReference type="NCBI Taxonomy" id="1119534"/>
    <lineage>
        <taxon>Bacteria</taxon>
        <taxon>Bacillati</taxon>
        <taxon>Actinomycetota</taxon>
        <taxon>Actinomycetes</taxon>
        <taxon>Propionibacteriales</taxon>
        <taxon>Nocardioidaceae</taxon>
        <taxon>Nocardioides</taxon>
    </lineage>
</organism>
<reference evidence="3 4" key="1">
    <citation type="submission" date="2020-07" db="EMBL/GenBank/DDBJ databases">
        <title>Sequencing the genomes of 1000 actinobacteria strains.</title>
        <authorList>
            <person name="Klenk H.-P."/>
        </authorList>
    </citation>
    <scope>NUCLEOTIDE SEQUENCE [LARGE SCALE GENOMIC DNA]</scope>
    <source>
        <strain evidence="3 4">DSM 24552</strain>
    </source>
</reference>
<dbReference type="InterPro" id="IPR016047">
    <property type="entry name" value="M23ase_b-sheet_dom"/>
</dbReference>
<dbReference type="PANTHER" id="PTHR21666:SF270">
    <property type="entry name" value="MUREIN HYDROLASE ACTIVATOR ENVC"/>
    <property type="match status" value="1"/>
</dbReference>
<gene>
    <name evidence="3" type="ORF">BJ989_001385</name>
</gene>
<feature type="compositionally biased region" description="Low complexity" evidence="1">
    <location>
        <begin position="7"/>
        <end position="17"/>
    </location>
</feature>
<name>A0A7Y9RTM8_9ACTN</name>
<protein>
    <submittedName>
        <fullName evidence="3">Murein DD-endopeptidase MepM/ murein hydrolase activator NlpD</fullName>
    </submittedName>
</protein>
<evidence type="ECO:0000256" key="1">
    <source>
        <dbReference type="SAM" id="MobiDB-lite"/>
    </source>
</evidence>
<feature type="region of interest" description="Disordered" evidence="1">
    <location>
        <begin position="1"/>
        <end position="48"/>
    </location>
</feature>
<dbReference type="Pfam" id="PF01551">
    <property type="entry name" value="Peptidase_M23"/>
    <property type="match status" value="1"/>
</dbReference>
<dbReference type="Gene3D" id="2.70.70.10">
    <property type="entry name" value="Glucose Permease (Domain IIA)"/>
    <property type="match status" value="1"/>
</dbReference>
<feature type="compositionally biased region" description="Low complexity" evidence="1">
    <location>
        <begin position="33"/>
        <end position="44"/>
    </location>
</feature>
<sequence length="305" mass="31158">MRDSSARRTLSTRTSRTPLDAPHASAADVARVTPAASAPAASTPGKRKAVKHAARPSVVSALPPVPVLAGVAVLAVAVGGALASPTSPDEGATVADRGFAVASALTGDSAVARASLLADRRAVVSRDSRRDALEDAADADLLQQAEAQAKERNAALAAFAQQAEVQAKKIAANQWVLPLDSYRLTNTFGMAAGYYSSGYHTGLDFAAPSGTPIKAVANGTITETGYDGAYGNKTVLTLEDGTELWFCHQTAFAASVGQTVRAGEVIGYVGSTGNSFGPHLHLEVRPGAGDPVDPFQALAVNGVTP</sequence>
<keyword evidence="4" id="KW-1185">Reference proteome</keyword>
<dbReference type="RefSeq" id="WP_218848756.1">
    <property type="nucleotide sequence ID" value="NZ_JACCAC010000001.1"/>
</dbReference>
<dbReference type="SUPFAM" id="SSF51261">
    <property type="entry name" value="Duplicated hybrid motif"/>
    <property type="match status" value="1"/>
</dbReference>
<dbReference type="InterPro" id="IPR050570">
    <property type="entry name" value="Cell_wall_metabolism_enzyme"/>
</dbReference>
<dbReference type="FunFam" id="2.70.70.10:FF:000013">
    <property type="entry name" value="Peptidase family M23"/>
    <property type="match status" value="1"/>
</dbReference>
<dbReference type="PANTHER" id="PTHR21666">
    <property type="entry name" value="PEPTIDASE-RELATED"/>
    <property type="match status" value="1"/>
</dbReference>
<evidence type="ECO:0000313" key="4">
    <source>
        <dbReference type="Proteomes" id="UP000544110"/>
    </source>
</evidence>
<dbReference type="CDD" id="cd12797">
    <property type="entry name" value="M23_peptidase"/>
    <property type="match status" value="1"/>
</dbReference>
<comment type="caution">
    <text evidence="3">The sequence shown here is derived from an EMBL/GenBank/DDBJ whole genome shotgun (WGS) entry which is preliminary data.</text>
</comment>
<dbReference type="AlphaFoldDB" id="A0A7Y9RTM8"/>
<feature type="domain" description="M23ase beta-sheet core" evidence="2">
    <location>
        <begin position="199"/>
        <end position="294"/>
    </location>
</feature>
<evidence type="ECO:0000313" key="3">
    <source>
        <dbReference type="EMBL" id="NYG55081.1"/>
    </source>
</evidence>
<dbReference type="GO" id="GO:0004222">
    <property type="term" value="F:metalloendopeptidase activity"/>
    <property type="evidence" value="ECO:0007669"/>
    <property type="project" value="TreeGrafter"/>
</dbReference>
<keyword evidence="3" id="KW-0378">Hydrolase</keyword>
<dbReference type="EMBL" id="JACCAC010000001">
    <property type="protein sequence ID" value="NYG55081.1"/>
    <property type="molecule type" value="Genomic_DNA"/>
</dbReference>